<dbReference type="InterPro" id="IPR018038">
    <property type="entry name" value="Ribosomal_uL30_CS"/>
</dbReference>
<dbReference type="AlphaFoldDB" id="A0A1I0DU15"/>
<sequence length="60" mass="6616">MANKLKVTLVKSTIGAIPKHRATVTALGLKKTNSTVELPDNEAVRGMLWHVKHLVKVEEI</sequence>
<evidence type="ECO:0000256" key="3">
    <source>
        <dbReference type="ARBA" id="ARBA00022980"/>
    </source>
</evidence>
<dbReference type="RefSeq" id="WP_092478242.1">
    <property type="nucleotide sequence ID" value="NZ_FOHN01000016.1"/>
</dbReference>
<reference evidence="8 9" key="1">
    <citation type="submission" date="2016-10" db="EMBL/GenBank/DDBJ databases">
        <authorList>
            <person name="de Groot N.N."/>
        </authorList>
    </citation>
    <scope>NUCLEOTIDE SEQUENCE [LARGE SCALE GENOMIC DNA]</scope>
    <source>
        <strain evidence="8 9">DSM 1801</strain>
    </source>
</reference>
<dbReference type="Gene3D" id="3.30.1390.20">
    <property type="entry name" value="Ribosomal protein L30, ferredoxin-like fold domain"/>
    <property type="match status" value="1"/>
</dbReference>
<dbReference type="Proteomes" id="UP000199800">
    <property type="component" value="Unassembled WGS sequence"/>
</dbReference>
<evidence type="ECO:0000256" key="5">
    <source>
        <dbReference type="HAMAP-Rule" id="MF_01371"/>
    </source>
</evidence>
<dbReference type="InterPro" id="IPR005996">
    <property type="entry name" value="Ribosomal_uL30_bac-type"/>
</dbReference>
<dbReference type="GO" id="GO:0022625">
    <property type="term" value="C:cytosolic large ribosomal subunit"/>
    <property type="evidence" value="ECO:0007669"/>
    <property type="project" value="TreeGrafter"/>
</dbReference>
<dbReference type="GO" id="GO:0006412">
    <property type="term" value="P:translation"/>
    <property type="evidence" value="ECO:0007669"/>
    <property type="project" value="UniProtKB-UniRule"/>
</dbReference>
<evidence type="ECO:0000256" key="2">
    <source>
        <dbReference type="ARBA" id="ARBA00011838"/>
    </source>
</evidence>
<evidence type="ECO:0000313" key="8">
    <source>
        <dbReference type="EMBL" id="SET35296.1"/>
    </source>
</evidence>
<comment type="similarity">
    <text evidence="1 5 6">Belongs to the universal ribosomal protein uL30 family.</text>
</comment>
<dbReference type="NCBIfam" id="TIGR01308">
    <property type="entry name" value="rpmD_bact"/>
    <property type="match status" value="1"/>
</dbReference>
<dbReference type="SUPFAM" id="SSF55129">
    <property type="entry name" value="Ribosomal protein L30p/L7e"/>
    <property type="match status" value="1"/>
</dbReference>
<dbReference type="InterPro" id="IPR036919">
    <property type="entry name" value="Ribo_uL30_ferredoxin-like_sf"/>
</dbReference>
<keyword evidence="4 5" id="KW-0687">Ribonucleoprotein</keyword>
<keyword evidence="3 5" id="KW-0689">Ribosomal protein</keyword>
<name>A0A1I0DU15_9FIRM</name>
<dbReference type="OrthoDB" id="9812790at2"/>
<dbReference type="PIRSF" id="PIRSF002211">
    <property type="entry name" value="Ribosomal_L30_bac-type"/>
    <property type="match status" value="1"/>
</dbReference>
<dbReference type="PANTHER" id="PTHR15892:SF2">
    <property type="entry name" value="LARGE RIBOSOMAL SUBUNIT PROTEIN UL30M"/>
    <property type="match status" value="1"/>
</dbReference>
<evidence type="ECO:0000256" key="4">
    <source>
        <dbReference type="ARBA" id="ARBA00023274"/>
    </source>
</evidence>
<dbReference type="GO" id="GO:0003735">
    <property type="term" value="F:structural constituent of ribosome"/>
    <property type="evidence" value="ECO:0007669"/>
    <property type="project" value="InterPro"/>
</dbReference>
<protein>
    <recommendedName>
        <fullName evidence="5">Large ribosomal subunit protein uL30</fullName>
    </recommendedName>
</protein>
<dbReference type="PROSITE" id="PS00634">
    <property type="entry name" value="RIBOSOMAL_L30"/>
    <property type="match status" value="1"/>
</dbReference>
<proteinExistence type="inferred from homology"/>
<dbReference type="PANTHER" id="PTHR15892">
    <property type="entry name" value="MITOCHONDRIAL RIBOSOMAL PROTEIN L30"/>
    <property type="match status" value="1"/>
</dbReference>
<evidence type="ECO:0000313" key="9">
    <source>
        <dbReference type="Proteomes" id="UP000199800"/>
    </source>
</evidence>
<feature type="domain" description="Large ribosomal subunit protein uL30-like ferredoxin-like fold" evidence="7">
    <location>
        <begin position="5"/>
        <end position="55"/>
    </location>
</feature>
<organism evidence="8 9">
    <name type="scientific">[Clostridium] polysaccharolyticum</name>
    <dbReference type="NCBI Taxonomy" id="29364"/>
    <lineage>
        <taxon>Bacteria</taxon>
        <taxon>Bacillati</taxon>
        <taxon>Bacillota</taxon>
        <taxon>Clostridia</taxon>
        <taxon>Lachnospirales</taxon>
        <taxon>Lachnospiraceae</taxon>
    </lineage>
</organism>
<evidence type="ECO:0000259" key="7">
    <source>
        <dbReference type="Pfam" id="PF00327"/>
    </source>
</evidence>
<dbReference type="Pfam" id="PF00327">
    <property type="entry name" value="Ribosomal_L30"/>
    <property type="match status" value="1"/>
</dbReference>
<dbReference type="CDD" id="cd01658">
    <property type="entry name" value="Ribosomal_L30"/>
    <property type="match status" value="1"/>
</dbReference>
<dbReference type="STRING" id="29364.SAMN04487772_11649"/>
<evidence type="ECO:0000256" key="1">
    <source>
        <dbReference type="ARBA" id="ARBA00007594"/>
    </source>
</evidence>
<comment type="subunit">
    <text evidence="2 5">Part of the 50S ribosomal subunit.</text>
</comment>
<keyword evidence="9" id="KW-1185">Reference proteome</keyword>
<dbReference type="HAMAP" id="MF_01371_B">
    <property type="entry name" value="Ribosomal_uL30_B"/>
    <property type="match status" value="1"/>
</dbReference>
<gene>
    <name evidence="5" type="primary">rpmD</name>
    <name evidence="8" type="ORF">SAMN04487772_11649</name>
</gene>
<dbReference type="FunFam" id="3.30.1390.20:FF:000001">
    <property type="entry name" value="50S ribosomal protein L30"/>
    <property type="match status" value="1"/>
</dbReference>
<dbReference type="EMBL" id="FOHN01000016">
    <property type="protein sequence ID" value="SET35296.1"/>
    <property type="molecule type" value="Genomic_DNA"/>
</dbReference>
<dbReference type="InterPro" id="IPR016082">
    <property type="entry name" value="Ribosomal_uL30_ferredoxin-like"/>
</dbReference>
<accession>A0A1I0DU15</accession>
<evidence type="ECO:0000256" key="6">
    <source>
        <dbReference type="RuleBase" id="RU003734"/>
    </source>
</evidence>